<dbReference type="InterPro" id="IPR050951">
    <property type="entry name" value="Retrovirus_Pol_polyprotein"/>
</dbReference>
<evidence type="ECO:0000313" key="3">
    <source>
        <dbReference type="EMBL" id="KAJ8882296.1"/>
    </source>
</evidence>
<evidence type="ECO:0000259" key="2">
    <source>
        <dbReference type="PROSITE" id="PS50994"/>
    </source>
</evidence>
<dbReference type="SUPFAM" id="SSF53098">
    <property type="entry name" value="Ribonuclease H-like"/>
    <property type="match status" value="1"/>
</dbReference>
<dbReference type="Proteomes" id="UP001159363">
    <property type="component" value="Chromosome 4"/>
</dbReference>
<dbReference type="PANTHER" id="PTHR37984">
    <property type="entry name" value="PROTEIN CBG26694"/>
    <property type="match status" value="1"/>
</dbReference>
<protein>
    <recommendedName>
        <fullName evidence="1">RNA-directed DNA polymerase</fullName>
        <ecNumber evidence="1">2.7.7.49</ecNumber>
    </recommendedName>
</protein>
<gene>
    <name evidence="3" type="ORF">PR048_014098</name>
</gene>
<dbReference type="InterPro" id="IPR041588">
    <property type="entry name" value="Integrase_H2C2"/>
</dbReference>
<dbReference type="InterPro" id="IPR036397">
    <property type="entry name" value="RNaseH_sf"/>
</dbReference>
<dbReference type="Gene3D" id="3.30.420.10">
    <property type="entry name" value="Ribonuclease H-like superfamily/Ribonuclease H"/>
    <property type="match status" value="1"/>
</dbReference>
<dbReference type="PROSITE" id="PS50994">
    <property type="entry name" value="INTEGRASE"/>
    <property type="match status" value="1"/>
</dbReference>
<evidence type="ECO:0000256" key="1">
    <source>
        <dbReference type="ARBA" id="ARBA00012493"/>
    </source>
</evidence>
<organism evidence="3 4">
    <name type="scientific">Dryococelus australis</name>
    <dbReference type="NCBI Taxonomy" id="614101"/>
    <lineage>
        <taxon>Eukaryota</taxon>
        <taxon>Metazoa</taxon>
        <taxon>Ecdysozoa</taxon>
        <taxon>Arthropoda</taxon>
        <taxon>Hexapoda</taxon>
        <taxon>Insecta</taxon>
        <taxon>Pterygota</taxon>
        <taxon>Neoptera</taxon>
        <taxon>Polyneoptera</taxon>
        <taxon>Phasmatodea</taxon>
        <taxon>Verophasmatodea</taxon>
        <taxon>Anareolatae</taxon>
        <taxon>Phasmatidae</taxon>
        <taxon>Eurycanthinae</taxon>
        <taxon>Dryococelus</taxon>
    </lineage>
</organism>
<feature type="domain" description="Integrase catalytic" evidence="2">
    <location>
        <begin position="45"/>
        <end position="203"/>
    </location>
</feature>
<dbReference type="InterPro" id="IPR012337">
    <property type="entry name" value="RNaseH-like_sf"/>
</dbReference>
<sequence length="272" mass="30906">MKSRARQVLYWPRMSQEIEVFVTKCCVCQKISVSSPREPLLSHERPSLPFNKIIVDIFTFEGKLHLVIIYYLSTWIELCQLQRGSAEEVNTAFKGVFATHGIPKLVIANHVPFWSRECLLLTQEWGFTIVTSSPRYLLSNGMAERTVQTANSMLKKCHEDESLIELLQYHLLPMCGISHSPSEILMSQNLTSVIPLSEHQLRPIAVDNFEEQLKEITRKSGDLGEGGSLPRVMRCWFKRKGLVPRSSGRQAHEPAIVLDEGLGWEGSTEELV</sequence>
<dbReference type="Pfam" id="PF17921">
    <property type="entry name" value="Integrase_H2C2"/>
    <property type="match status" value="1"/>
</dbReference>
<accession>A0ABQ9HDD6</accession>
<keyword evidence="4" id="KW-1185">Reference proteome</keyword>
<dbReference type="InterPro" id="IPR001584">
    <property type="entry name" value="Integrase_cat-core"/>
</dbReference>
<dbReference type="EC" id="2.7.7.49" evidence="1"/>
<comment type="caution">
    <text evidence="3">The sequence shown here is derived from an EMBL/GenBank/DDBJ whole genome shotgun (WGS) entry which is preliminary data.</text>
</comment>
<name>A0ABQ9HDD6_9NEOP</name>
<dbReference type="Gene3D" id="1.10.340.70">
    <property type="match status" value="1"/>
</dbReference>
<dbReference type="PANTHER" id="PTHR37984:SF7">
    <property type="entry name" value="INTEGRASE CATALYTIC DOMAIN-CONTAINING PROTEIN"/>
    <property type="match status" value="1"/>
</dbReference>
<evidence type="ECO:0000313" key="4">
    <source>
        <dbReference type="Proteomes" id="UP001159363"/>
    </source>
</evidence>
<reference evidence="3 4" key="1">
    <citation type="submission" date="2023-02" db="EMBL/GenBank/DDBJ databases">
        <title>LHISI_Scaffold_Assembly.</title>
        <authorList>
            <person name="Stuart O.P."/>
            <person name="Cleave R."/>
            <person name="Magrath M.J.L."/>
            <person name="Mikheyev A.S."/>
        </authorList>
    </citation>
    <scope>NUCLEOTIDE SEQUENCE [LARGE SCALE GENOMIC DNA]</scope>
    <source>
        <strain evidence="3">Daus_M_001</strain>
        <tissue evidence="3">Leg muscle</tissue>
    </source>
</reference>
<dbReference type="EMBL" id="JARBHB010000005">
    <property type="protein sequence ID" value="KAJ8882296.1"/>
    <property type="molecule type" value="Genomic_DNA"/>
</dbReference>
<proteinExistence type="predicted"/>